<accession>A0A4Y9T1X1</accession>
<dbReference type="Proteomes" id="UP000297258">
    <property type="component" value="Unassembled WGS sequence"/>
</dbReference>
<dbReference type="SUPFAM" id="SSF55729">
    <property type="entry name" value="Acyl-CoA N-acyltransferases (Nat)"/>
    <property type="match status" value="1"/>
</dbReference>
<name>A0A4Y9T1X1_9BURK</name>
<dbReference type="RefSeq" id="WP_135189368.1">
    <property type="nucleotide sequence ID" value="NZ_SPUM01000047.1"/>
</dbReference>
<dbReference type="PANTHER" id="PTHR43792">
    <property type="entry name" value="GNAT FAMILY, PUTATIVE (AFU_ORTHOLOGUE AFUA_3G00765)-RELATED-RELATED"/>
    <property type="match status" value="1"/>
</dbReference>
<keyword evidence="2" id="KW-0808">Transferase</keyword>
<keyword evidence="3" id="KW-1185">Reference proteome</keyword>
<sequence length="176" mass="19940">MAVLETPRLRLEPMAEAHLEGLHAMNSDPAVMRYITGRAESLGETRAMIERVQGRWRTIGYSWWSLFERATGELIGAAGVQHLGQDPANPLELGWRLRRDKWGQGFASEVAQRMAEYAFGTLQGELVCAICRPDNRASAHVMEKLGMRYKGQETWHGHDSSVYQITRSEWNARRAA</sequence>
<dbReference type="OrthoDB" id="9801656at2"/>
<evidence type="ECO:0000313" key="3">
    <source>
        <dbReference type="Proteomes" id="UP000297258"/>
    </source>
</evidence>
<dbReference type="Pfam" id="PF13302">
    <property type="entry name" value="Acetyltransf_3"/>
    <property type="match status" value="1"/>
</dbReference>
<gene>
    <name evidence="2" type="ORF">E4O92_08675</name>
</gene>
<proteinExistence type="predicted"/>
<dbReference type="Gene3D" id="3.40.630.30">
    <property type="match status" value="1"/>
</dbReference>
<protein>
    <submittedName>
        <fullName evidence="2">N-acetyltransferase</fullName>
    </submittedName>
</protein>
<dbReference type="GO" id="GO:0016747">
    <property type="term" value="F:acyltransferase activity, transferring groups other than amino-acyl groups"/>
    <property type="evidence" value="ECO:0007669"/>
    <property type="project" value="InterPro"/>
</dbReference>
<evidence type="ECO:0000259" key="1">
    <source>
        <dbReference type="PROSITE" id="PS51186"/>
    </source>
</evidence>
<dbReference type="AlphaFoldDB" id="A0A4Y9T1X1"/>
<dbReference type="PROSITE" id="PS51186">
    <property type="entry name" value="GNAT"/>
    <property type="match status" value="1"/>
</dbReference>
<comment type="caution">
    <text evidence="2">The sequence shown here is derived from an EMBL/GenBank/DDBJ whole genome shotgun (WGS) entry which is preliminary data.</text>
</comment>
<dbReference type="EMBL" id="SPUM01000047">
    <property type="protein sequence ID" value="TFW32987.1"/>
    <property type="molecule type" value="Genomic_DNA"/>
</dbReference>
<dbReference type="PANTHER" id="PTHR43792:SF1">
    <property type="entry name" value="N-ACETYLTRANSFERASE DOMAIN-CONTAINING PROTEIN"/>
    <property type="match status" value="1"/>
</dbReference>
<feature type="domain" description="N-acetyltransferase" evidence="1">
    <location>
        <begin position="9"/>
        <end position="168"/>
    </location>
</feature>
<dbReference type="InterPro" id="IPR000182">
    <property type="entry name" value="GNAT_dom"/>
</dbReference>
<evidence type="ECO:0000313" key="2">
    <source>
        <dbReference type="EMBL" id="TFW32987.1"/>
    </source>
</evidence>
<dbReference type="InterPro" id="IPR016181">
    <property type="entry name" value="Acyl_CoA_acyltransferase"/>
</dbReference>
<reference evidence="2 3" key="1">
    <citation type="submission" date="2019-03" db="EMBL/GenBank/DDBJ databases">
        <title>Draft genome of Massilia hortus sp. nov., a novel bacterial species of the Oxalobacteraceae family.</title>
        <authorList>
            <person name="Peta V."/>
            <person name="Raths R."/>
            <person name="Bucking H."/>
        </authorList>
    </citation>
    <scope>NUCLEOTIDE SEQUENCE [LARGE SCALE GENOMIC DNA]</scope>
    <source>
        <strain evidence="2 3">ONC3</strain>
    </source>
</reference>
<dbReference type="InterPro" id="IPR051531">
    <property type="entry name" value="N-acetyltransferase"/>
</dbReference>
<organism evidence="2 3">
    <name type="scientific">Massilia horti</name>
    <dbReference type="NCBI Taxonomy" id="2562153"/>
    <lineage>
        <taxon>Bacteria</taxon>
        <taxon>Pseudomonadati</taxon>
        <taxon>Pseudomonadota</taxon>
        <taxon>Betaproteobacteria</taxon>
        <taxon>Burkholderiales</taxon>
        <taxon>Oxalobacteraceae</taxon>
        <taxon>Telluria group</taxon>
        <taxon>Massilia</taxon>
    </lineage>
</organism>